<dbReference type="GO" id="GO:0043565">
    <property type="term" value="F:sequence-specific DNA binding"/>
    <property type="evidence" value="ECO:0007669"/>
    <property type="project" value="InterPro"/>
</dbReference>
<organism evidence="6 7">
    <name type="scientific">Cyberlindnera jadinii (strain ATCC 18201 / CBS 1600 / BCRC 20928 / JCM 3617 / NBRC 0987 / NRRL Y-1542)</name>
    <name type="common">Torula yeast</name>
    <name type="synonym">Candida utilis</name>
    <dbReference type="NCBI Taxonomy" id="983966"/>
    <lineage>
        <taxon>Eukaryota</taxon>
        <taxon>Fungi</taxon>
        <taxon>Dikarya</taxon>
        <taxon>Ascomycota</taxon>
        <taxon>Saccharomycotina</taxon>
        <taxon>Saccharomycetes</taxon>
        <taxon>Phaffomycetales</taxon>
        <taxon>Phaffomycetaceae</taxon>
        <taxon>Cyberlindnera</taxon>
    </lineage>
</organism>
<dbReference type="OrthoDB" id="2162994at2759"/>
<accession>A0A1E4SAR4</accession>
<dbReference type="AlphaFoldDB" id="A0A1E4SAR4"/>
<evidence type="ECO:0000256" key="3">
    <source>
        <dbReference type="ARBA" id="ARBA00022833"/>
    </source>
</evidence>
<dbReference type="GO" id="GO:0006355">
    <property type="term" value="P:regulation of DNA-templated transcription"/>
    <property type="evidence" value="ECO:0007669"/>
    <property type="project" value="InterPro"/>
</dbReference>
<dbReference type="PROSITE" id="PS50114">
    <property type="entry name" value="GATA_ZN_FINGER_2"/>
    <property type="match status" value="1"/>
</dbReference>
<name>A0A1E4SAR4_CYBJN</name>
<evidence type="ECO:0000256" key="4">
    <source>
        <dbReference type="PROSITE-ProRule" id="PRU00094"/>
    </source>
</evidence>
<dbReference type="GeneID" id="30991693"/>
<reference evidence="6 7" key="1">
    <citation type="journal article" date="2016" name="Proc. Natl. Acad. Sci. U.S.A.">
        <title>Comparative genomics of biotechnologically important yeasts.</title>
        <authorList>
            <person name="Riley R."/>
            <person name="Haridas S."/>
            <person name="Wolfe K.H."/>
            <person name="Lopes M.R."/>
            <person name="Hittinger C.T."/>
            <person name="Goeker M."/>
            <person name="Salamov A.A."/>
            <person name="Wisecaver J.H."/>
            <person name="Long T.M."/>
            <person name="Calvey C.H."/>
            <person name="Aerts A.L."/>
            <person name="Barry K.W."/>
            <person name="Choi C."/>
            <person name="Clum A."/>
            <person name="Coughlan A.Y."/>
            <person name="Deshpande S."/>
            <person name="Douglass A.P."/>
            <person name="Hanson S.J."/>
            <person name="Klenk H.-P."/>
            <person name="LaButti K.M."/>
            <person name="Lapidus A."/>
            <person name="Lindquist E.A."/>
            <person name="Lipzen A.M."/>
            <person name="Meier-Kolthoff J.P."/>
            <person name="Ohm R.A."/>
            <person name="Otillar R.P."/>
            <person name="Pangilinan J.L."/>
            <person name="Peng Y."/>
            <person name="Rokas A."/>
            <person name="Rosa C.A."/>
            <person name="Scheuner C."/>
            <person name="Sibirny A.A."/>
            <person name="Slot J.C."/>
            <person name="Stielow J.B."/>
            <person name="Sun H."/>
            <person name="Kurtzman C.P."/>
            <person name="Blackwell M."/>
            <person name="Grigoriev I.V."/>
            <person name="Jeffries T.W."/>
        </authorList>
    </citation>
    <scope>NUCLEOTIDE SEQUENCE [LARGE SCALE GENOMIC DNA]</scope>
    <source>
        <strain evidence="7">ATCC 18201 / CBS 1600 / BCRC 20928 / JCM 3617 / NBRC 0987 / NRRL Y-1542</strain>
    </source>
</reference>
<dbReference type="RefSeq" id="XP_020073638.1">
    <property type="nucleotide sequence ID" value="XM_020217297.1"/>
</dbReference>
<feature type="domain" description="GATA-type" evidence="5">
    <location>
        <begin position="182"/>
        <end position="217"/>
    </location>
</feature>
<dbReference type="CDD" id="cd00202">
    <property type="entry name" value="ZnF_GATA"/>
    <property type="match status" value="1"/>
</dbReference>
<dbReference type="Gene3D" id="3.30.50.10">
    <property type="entry name" value="Erythroid Transcription Factor GATA-1, subunit A"/>
    <property type="match status" value="1"/>
</dbReference>
<dbReference type="GO" id="GO:0008270">
    <property type="term" value="F:zinc ion binding"/>
    <property type="evidence" value="ECO:0007669"/>
    <property type="project" value="UniProtKB-KW"/>
</dbReference>
<dbReference type="PROSITE" id="PS00344">
    <property type="entry name" value="GATA_ZN_FINGER_1"/>
    <property type="match status" value="1"/>
</dbReference>
<dbReference type="SUPFAM" id="SSF57716">
    <property type="entry name" value="Glucocorticoid receptor-like (DNA-binding domain)"/>
    <property type="match status" value="1"/>
</dbReference>
<keyword evidence="1" id="KW-0479">Metal-binding</keyword>
<dbReference type="SMART" id="SM00401">
    <property type="entry name" value="ZnF_GATA"/>
    <property type="match status" value="1"/>
</dbReference>
<keyword evidence="2 4" id="KW-0863">Zinc-finger</keyword>
<dbReference type="STRING" id="983966.A0A1E4SAR4"/>
<dbReference type="EMBL" id="KV453925">
    <property type="protein sequence ID" value="ODV76599.1"/>
    <property type="molecule type" value="Genomic_DNA"/>
</dbReference>
<evidence type="ECO:0000313" key="6">
    <source>
        <dbReference type="EMBL" id="ODV76599.1"/>
    </source>
</evidence>
<dbReference type="PANTHER" id="PTHR45658">
    <property type="entry name" value="GATA TRANSCRIPTION FACTOR"/>
    <property type="match status" value="1"/>
</dbReference>
<keyword evidence="7" id="KW-1185">Reference proteome</keyword>
<evidence type="ECO:0000313" key="7">
    <source>
        <dbReference type="Proteomes" id="UP000094389"/>
    </source>
</evidence>
<dbReference type="InterPro" id="IPR051140">
    <property type="entry name" value="GATA_TF"/>
</dbReference>
<sequence>MPNVSKQSQQGSRIRLPPISKILENIKDFAQQHPWCVRSEYYDSNVPYPCGRGLMHDLTVYHLNSGKTFVNDGTRTPIGTVVHTVPCNNDVYRSYTSETEDDNRRVSESSIDMLTTVAIQRLAEERESSIASTATTTADELVDVEPSNTKWPTVVTKSKADTSEPCTPLINHVSKPKASVTTTQQRKCQQCGKTSTPEWRRGPVGPRTLCNACGLFYCKLVKKVGERIAREKLLTRSRVG</sequence>
<evidence type="ECO:0000256" key="2">
    <source>
        <dbReference type="ARBA" id="ARBA00022771"/>
    </source>
</evidence>
<dbReference type="Proteomes" id="UP000094389">
    <property type="component" value="Unassembled WGS sequence"/>
</dbReference>
<evidence type="ECO:0000259" key="5">
    <source>
        <dbReference type="PROSITE" id="PS50114"/>
    </source>
</evidence>
<protein>
    <recommendedName>
        <fullName evidence="5">GATA-type domain-containing protein</fullName>
    </recommendedName>
</protein>
<dbReference type="Pfam" id="PF00320">
    <property type="entry name" value="GATA"/>
    <property type="match status" value="1"/>
</dbReference>
<dbReference type="InterPro" id="IPR000679">
    <property type="entry name" value="Znf_GATA"/>
</dbReference>
<evidence type="ECO:0000256" key="1">
    <source>
        <dbReference type="ARBA" id="ARBA00022723"/>
    </source>
</evidence>
<gene>
    <name evidence="6" type="ORF">CYBJADRAFT_188257</name>
</gene>
<proteinExistence type="predicted"/>
<dbReference type="InterPro" id="IPR013088">
    <property type="entry name" value="Znf_NHR/GATA"/>
</dbReference>
<keyword evidence="3" id="KW-0862">Zinc</keyword>